<dbReference type="Gene3D" id="2.40.50.140">
    <property type="entry name" value="Nucleic acid-binding proteins"/>
    <property type="match status" value="1"/>
</dbReference>
<dbReference type="EMBL" id="MT141218">
    <property type="protein sequence ID" value="QJA56426.1"/>
    <property type="molecule type" value="Genomic_DNA"/>
</dbReference>
<gene>
    <name evidence="3" type="ORF">MM415B01850_0003</name>
</gene>
<keyword evidence="1 3" id="KW-0238">DNA-binding</keyword>
<protein>
    <submittedName>
        <fullName evidence="3">Putative single-stranded DNA-binding protein</fullName>
    </submittedName>
</protein>
<feature type="region of interest" description="Disordered" evidence="2">
    <location>
        <begin position="105"/>
        <end position="138"/>
    </location>
</feature>
<dbReference type="InterPro" id="IPR012340">
    <property type="entry name" value="NA-bd_OB-fold"/>
</dbReference>
<evidence type="ECO:0000256" key="2">
    <source>
        <dbReference type="SAM" id="MobiDB-lite"/>
    </source>
</evidence>
<name>A0A6M3IG23_9ZZZZ</name>
<dbReference type="Pfam" id="PF00436">
    <property type="entry name" value="SSB"/>
    <property type="match status" value="1"/>
</dbReference>
<accession>A0A6M3IG23</accession>
<dbReference type="PIRSF" id="PIRSF002070">
    <property type="entry name" value="SSB"/>
    <property type="match status" value="1"/>
</dbReference>
<dbReference type="NCBIfam" id="TIGR00621">
    <property type="entry name" value="ssb"/>
    <property type="match status" value="1"/>
</dbReference>
<dbReference type="InterPro" id="IPR011344">
    <property type="entry name" value="ssDNA-bd"/>
</dbReference>
<evidence type="ECO:0000313" key="3">
    <source>
        <dbReference type="EMBL" id="QJA56426.1"/>
    </source>
</evidence>
<dbReference type="InterPro" id="IPR000424">
    <property type="entry name" value="Primosome_PriB/ssb"/>
</dbReference>
<dbReference type="PROSITE" id="PS50935">
    <property type="entry name" value="SSB"/>
    <property type="match status" value="1"/>
</dbReference>
<sequence length="138" mass="15700">MIFNRVFAFARLARDPESKFTPQGTCVVNMRCCVPDGYFDANQKWIDTPVWVDVVAMGPTAERIESRKGDAVLIEGKLKYEEWEAKDGKKRNKIAIWASKVMRVPKADPSWERAPANDSGEDTGEHEAHDEEQDNLPF</sequence>
<organism evidence="3">
    <name type="scientific">viral metagenome</name>
    <dbReference type="NCBI Taxonomy" id="1070528"/>
    <lineage>
        <taxon>unclassified sequences</taxon>
        <taxon>metagenomes</taxon>
        <taxon>organismal metagenomes</taxon>
    </lineage>
</organism>
<dbReference type="SUPFAM" id="SSF50249">
    <property type="entry name" value="Nucleic acid-binding proteins"/>
    <property type="match status" value="1"/>
</dbReference>
<evidence type="ECO:0000256" key="1">
    <source>
        <dbReference type="ARBA" id="ARBA00023125"/>
    </source>
</evidence>
<dbReference type="AlphaFoldDB" id="A0A6M3IG23"/>
<proteinExistence type="predicted"/>
<reference evidence="3" key="1">
    <citation type="submission" date="2020-03" db="EMBL/GenBank/DDBJ databases">
        <title>The deep terrestrial virosphere.</title>
        <authorList>
            <person name="Holmfeldt K."/>
            <person name="Nilsson E."/>
            <person name="Simone D."/>
            <person name="Lopez-Fernandez M."/>
            <person name="Wu X."/>
            <person name="de Brujin I."/>
            <person name="Lundin D."/>
            <person name="Andersson A."/>
            <person name="Bertilsson S."/>
            <person name="Dopson M."/>
        </authorList>
    </citation>
    <scope>NUCLEOTIDE SEQUENCE</scope>
    <source>
        <strain evidence="3">MM415B01850</strain>
    </source>
</reference>
<dbReference type="GO" id="GO:0003697">
    <property type="term" value="F:single-stranded DNA binding"/>
    <property type="evidence" value="ECO:0007669"/>
    <property type="project" value="InterPro"/>
</dbReference>
<dbReference type="CDD" id="cd04496">
    <property type="entry name" value="SSB_OBF"/>
    <property type="match status" value="1"/>
</dbReference>
<dbReference type="GO" id="GO:0006260">
    <property type="term" value="P:DNA replication"/>
    <property type="evidence" value="ECO:0007669"/>
    <property type="project" value="InterPro"/>
</dbReference>